<evidence type="ECO:0000313" key="6">
    <source>
        <dbReference type="EMBL" id="MEA5457268.1"/>
    </source>
</evidence>
<dbReference type="PIRSF" id="PIRSF000105">
    <property type="entry name" value="HCDH"/>
    <property type="match status" value="1"/>
</dbReference>
<comment type="pathway">
    <text evidence="1">Lipid metabolism; butanoate metabolism.</text>
</comment>
<dbReference type="EMBL" id="JAYGGQ010000025">
    <property type="protein sequence ID" value="MEA5457268.1"/>
    <property type="molecule type" value="Genomic_DNA"/>
</dbReference>
<protein>
    <submittedName>
        <fullName evidence="6">3-hydroxyacyl-CoA dehydrogenase family protein</fullName>
    </submittedName>
</protein>
<dbReference type="InterPro" id="IPR006176">
    <property type="entry name" value="3-OHacyl-CoA_DH_NAD-bd"/>
</dbReference>
<dbReference type="PANTHER" id="PTHR48075">
    <property type="entry name" value="3-HYDROXYACYL-COA DEHYDROGENASE FAMILY PROTEIN"/>
    <property type="match status" value="1"/>
</dbReference>
<evidence type="ECO:0000256" key="3">
    <source>
        <dbReference type="ARBA" id="ARBA00023002"/>
    </source>
</evidence>
<gene>
    <name evidence="6" type="ORF">SPF06_21335</name>
</gene>
<sequence length="325" mass="34063">MPNTPAAPAALRRNPGAPASVAVLGAGLMGHGIAQVFAAAGSEVRIWDPDGDTLASVHRRIDANLEKIAGWQHAPTSQASTGDRVSLSGSLEAAVSGVEVIFEASPENLGLKRNVVAQIDRCNPEAVLATNTSVLRIGDIAAGSPHSVRVVGAHWWNPPYLIPVVEVVPSEHTSDAVTDAVIAWLEGAGKLPVTVRKDVPGFIGNRLQFALWREALNLVEEGVCDAGSVDLVARNTFGLRLAAMGPIENADFIGLDLVRAIMDYVLPSLSAASSPPEILTTAVDGGRLGAKAGQGLLDWEQGDRERAHTRLLHGILNALGGERLP</sequence>
<organism evidence="6 7">
    <name type="scientific">Sinomonas terricola</name>
    <dbReference type="NCBI Taxonomy" id="3110330"/>
    <lineage>
        <taxon>Bacteria</taxon>
        <taxon>Bacillati</taxon>
        <taxon>Actinomycetota</taxon>
        <taxon>Actinomycetes</taxon>
        <taxon>Micrococcales</taxon>
        <taxon>Micrococcaceae</taxon>
        <taxon>Sinomonas</taxon>
    </lineage>
</organism>
<dbReference type="InterPro" id="IPR022694">
    <property type="entry name" value="3-OHacyl-CoA_DH"/>
</dbReference>
<feature type="domain" description="3-hydroxyacyl-CoA dehydrogenase NAD binding" evidence="5">
    <location>
        <begin position="20"/>
        <end position="198"/>
    </location>
</feature>
<name>A0ABU5TCC7_9MICC</name>
<accession>A0ABU5TCC7</accession>
<feature type="domain" description="3-hydroxyacyl-CoA dehydrogenase C-terminal" evidence="4">
    <location>
        <begin position="201"/>
        <end position="299"/>
    </location>
</feature>
<dbReference type="SUPFAM" id="SSF48179">
    <property type="entry name" value="6-phosphogluconate dehydrogenase C-terminal domain-like"/>
    <property type="match status" value="1"/>
</dbReference>
<dbReference type="Gene3D" id="1.10.1040.10">
    <property type="entry name" value="N-(1-d-carboxylethyl)-l-norvaline Dehydrogenase, domain 2"/>
    <property type="match status" value="1"/>
</dbReference>
<dbReference type="InterPro" id="IPR036291">
    <property type="entry name" value="NAD(P)-bd_dom_sf"/>
</dbReference>
<dbReference type="Pfam" id="PF00725">
    <property type="entry name" value="3HCDH"/>
    <property type="match status" value="1"/>
</dbReference>
<evidence type="ECO:0000313" key="7">
    <source>
        <dbReference type="Proteomes" id="UP001304769"/>
    </source>
</evidence>
<evidence type="ECO:0000256" key="1">
    <source>
        <dbReference type="ARBA" id="ARBA00005086"/>
    </source>
</evidence>
<evidence type="ECO:0000259" key="4">
    <source>
        <dbReference type="Pfam" id="PF00725"/>
    </source>
</evidence>
<dbReference type="Pfam" id="PF02737">
    <property type="entry name" value="3HCDH_N"/>
    <property type="match status" value="1"/>
</dbReference>
<comment type="caution">
    <text evidence="6">The sequence shown here is derived from an EMBL/GenBank/DDBJ whole genome shotgun (WGS) entry which is preliminary data.</text>
</comment>
<dbReference type="RefSeq" id="WP_323281180.1">
    <property type="nucleotide sequence ID" value="NZ_JAYGGQ010000025.1"/>
</dbReference>
<dbReference type="InterPro" id="IPR006108">
    <property type="entry name" value="3HC_DH_C"/>
</dbReference>
<dbReference type="Proteomes" id="UP001304769">
    <property type="component" value="Unassembled WGS sequence"/>
</dbReference>
<dbReference type="Gene3D" id="3.40.50.720">
    <property type="entry name" value="NAD(P)-binding Rossmann-like Domain"/>
    <property type="match status" value="1"/>
</dbReference>
<dbReference type="SUPFAM" id="SSF51735">
    <property type="entry name" value="NAD(P)-binding Rossmann-fold domains"/>
    <property type="match status" value="1"/>
</dbReference>
<proteinExistence type="inferred from homology"/>
<dbReference type="InterPro" id="IPR013328">
    <property type="entry name" value="6PGD_dom2"/>
</dbReference>
<dbReference type="PANTHER" id="PTHR48075:SF5">
    <property type="entry name" value="3-HYDROXYBUTYRYL-COA DEHYDROGENASE"/>
    <property type="match status" value="1"/>
</dbReference>
<dbReference type="InterPro" id="IPR008927">
    <property type="entry name" value="6-PGluconate_DH-like_C_sf"/>
</dbReference>
<keyword evidence="7" id="KW-1185">Reference proteome</keyword>
<comment type="similarity">
    <text evidence="2">Belongs to the 3-hydroxyacyl-CoA dehydrogenase family.</text>
</comment>
<keyword evidence="3" id="KW-0560">Oxidoreductase</keyword>
<evidence type="ECO:0000256" key="2">
    <source>
        <dbReference type="ARBA" id="ARBA00009463"/>
    </source>
</evidence>
<reference evidence="6 7" key="1">
    <citation type="submission" date="2023-12" db="EMBL/GenBank/DDBJ databases">
        <title>Sinomonas terricola sp. nov, isolated from litchi orchard soil in Guangdong, PR China.</title>
        <authorList>
            <person name="Jiaxin W."/>
            <person name="Yang Z."/>
            <person name="Honghui Z."/>
        </authorList>
    </citation>
    <scope>NUCLEOTIDE SEQUENCE [LARGE SCALE GENOMIC DNA]</scope>
    <source>
        <strain evidence="6 7">JGH33</strain>
    </source>
</reference>
<evidence type="ECO:0000259" key="5">
    <source>
        <dbReference type="Pfam" id="PF02737"/>
    </source>
</evidence>